<dbReference type="Proteomes" id="UP000078454">
    <property type="component" value="Unassembled WGS sequence"/>
</dbReference>
<reference evidence="1 2" key="1">
    <citation type="submission" date="2016-05" db="EMBL/GenBank/DDBJ databases">
        <title>Paenibacillus sp. 1ZS3-15 nov., isolated from the rhizosphere soil.</title>
        <authorList>
            <person name="Zhang X.X."/>
            <person name="Zhang J."/>
        </authorList>
    </citation>
    <scope>NUCLEOTIDE SEQUENCE [LARGE SCALE GENOMIC DNA]</scope>
    <source>
        <strain evidence="1 2">1ZS3-15</strain>
    </source>
</reference>
<dbReference type="SUPFAM" id="SSF54427">
    <property type="entry name" value="NTF2-like"/>
    <property type="match status" value="1"/>
</dbReference>
<evidence type="ECO:0008006" key="3">
    <source>
        <dbReference type="Google" id="ProtNLM"/>
    </source>
</evidence>
<dbReference type="RefSeq" id="WP_068661750.1">
    <property type="nucleotide sequence ID" value="NZ_LYPB01000038.1"/>
</dbReference>
<dbReference type="InterPro" id="IPR009959">
    <property type="entry name" value="Cyclase_SnoaL-like"/>
</dbReference>
<dbReference type="GO" id="GO:0030638">
    <property type="term" value="P:polyketide metabolic process"/>
    <property type="evidence" value="ECO:0007669"/>
    <property type="project" value="InterPro"/>
</dbReference>
<keyword evidence="2" id="KW-1185">Reference proteome</keyword>
<dbReference type="PANTHER" id="PTHR38436">
    <property type="entry name" value="POLYKETIDE CYCLASE SNOAL-LIKE DOMAIN"/>
    <property type="match status" value="1"/>
</dbReference>
<dbReference type="OrthoDB" id="7876517at2"/>
<name>A0A198AQR8_9BACL</name>
<protein>
    <recommendedName>
        <fullName evidence="3">Ester cyclase</fullName>
    </recommendedName>
</protein>
<proteinExistence type="predicted"/>
<organism evidence="1 2">
    <name type="scientific">Paenibacillus oryzisoli</name>
    <dbReference type="NCBI Taxonomy" id="1850517"/>
    <lineage>
        <taxon>Bacteria</taxon>
        <taxon>Bacillati</taxon>
        <taxon>Bacillota</taxon>
        <taxon>Bacilli</taxon>
        <taxon>Bacillales</taxon>
        <taxon>Paenibacillaceae</taxon>
        <taxon>Paenibacillus</taxon>
    </lineage>
</organism>
<dbReference type="STRING" id="1850517.A8708_31750"/>
<gene>
    <name evidence="1" type="ORF">A8708_31750</name>
</gene>
<dbReference type="Pfam" id="PF07366">
    <property type="entry name" value="SnoaL"/>
    <property type="match status" value="1"/>
</dbReference>
<dbReference type="AlphaFoldDB" id="A0A198AQR8"/>
<dbReference type="InterPro" id="IPR032710">
    <property type="entry name" value="NTF2-like_dom_sf"/>
</dbReference>
<dbReference type="PANTHER" id="PTHR38436:SF1">
    <property type="entry name" value="ESTER CYCLASE"/>
    <property type="match status" value="1"/>
</dbReference>
<dbReference type="Gene3D" id="3.10.450.50">
    <property type="match status" value="1"/>
</dbReference>
<dbReference type="EMBL" id="LYPB01000038">
    <property type="protein sequence ID" value="OAS23617.1"/>
    <property type="molecule type" value="Genomic_DNA"/>
</dbReference>
<accession>A0A198AQR8</accession>
<sequence length="145" mass="16396">MTTDNNILVVRSFINQFWNGAEPTNADQFLSADYVDHAYVPNNRKGLEHTARLLHSAFPDQCSSEESILAQGDRVIVRLRMKGTHRGNFRGTEATNNPIEVLLYREFRLANGKIAEHWALLDTASLLRQIGAELHEHPACQINKS</sequence>
<comment type="caution">
    <text evidence="1">The sequence shown here is derived from an EMBL/GenBank/DDBJ whole genome shotgun (WGS) entry which is preliminary data.</text>
</comment>
<evidence type="ECO:0000313" key="1">
    <source>
        <dbReference type="EMBL" id="OAS23617.1"/>
    </source>
</evidence>
<evidence type="ECO:0000313" key="2">
    <source>
        <dbReference type="Proteomes" id="UP000078454"/>
    </source>
</evidence>